<dbReference type="InterPro" id="IPR011646">
    <property type="entry name" value="KAP_P-loop"/>
</dbReference>
<feature type="region of interest" description="Disordered" evidence="1">
    <location>
        <begin position="91"/>
        <end position="378"/>
    </location>
</feature>
<dbReference type="Pfam" id="PF07693">
    <property type="entry name" value="KAP_NTPase"/>
    <property type="match status" value="1"/>
</dbReference>
<feature type="region of interest" description="Disordered" evidence="1">
    <location>
        <begin position="22"/>
        <end position="77"/>
    </location>
</feature>
<keyword evidence="2" id="KW-0812">Transmembrane</keyword>
<reference evidence="4" key="1">
    <citation type="submission" date="2022-01" db="EMBL/GenBank/DDBJ databases">
        <authorList>
            <person name="Braso-Vives M."/>
        </authorList>
    </citation>
    <scope>NUCLEOTIDE SEQUENCE</scope>
</reference>
<organism evidence="4 5">
    <name type="scientific">Branchiostoma lanceolatum</name>
    <name type="common">Common lancelet</name>
    <name type="synonym">Amphioxus lanceolatum</name>
    <dbReference type="NCBI Taxonomy" id="7740"/>
    <lineage>
        <taxon>Eukaryota</taxon>
        <taxon>Metazoa</taxon>
        <taxon>Chordata</taxon>
        <taxon>Cephalochordata</taxon>
        <taxon>Leptocardii</taxon>
        <taxon>Amphioxiformes</taxon>
        <taxon>Branchiostomatidae</taxon>
        <taxon>Branchiostoma</taxon>
    </lineage>
</organism>
<feature type="compositionally biased region" description="Acidic residues" evidence="1">
    <location>
        <begin position="113"/>
        <end position="125"/>
    </location>
</feature>
<keyword evidence="2" id="KW-1133">Transmembrane helix</keyword>
<feature type="compositionally biased region" description="Low complexity" evidence="1">
    <location>
        <begin position="159"/>
        <end position="184"/>
    </location>
</feature>
<keyword evidence="5" id="KW-1185">Reference proteome</keyword>
<feature type="region of interest" description="Disordered" evidence="1">
    <location>
        <begin position="904"/>
        <end position="937"/>
    </location>
</feature>
<sequence length="1169" mass="129633">MASPEPEPWGGKIIRYKKLASVESEEIGNESSSSEDDLRTRITKLGQNGTGTDRERGYDGTGTDGERDRSAVNAGSAERLALDAASVAVDTWERGNVPKSPDQWSSARSSLVWEEEEDEATDESSEPEKPEKPAVTMNGRLPADVRLPAPPVHRKAYNRPLEPLEGSSSSSSSLVPSYRSPVRVEPNCRRPAEPVRIELPEERVNTRRPEGLTNGEPPRERADPMWPDGPSDHRERVSIEMPDEVVISSGPSDRVVAGMPDEVFITERPRDRVGTRHGERDGTGHGVPWARVSSGGPKERVVEEPLRGSVSMARSESHLSSGRPRVREAHSGTGSPRVRVTSTPIGSGDTEPITDCRAGGNNAPPKEAPSSGSSQALSPLRWDTHLPSAARAGDPLGYCIYARSIAEIVTDKNTEMPLTVGIYGGWGMGKTYLLGKMKETVDKIIEEKRTEHAEYVKGEVDGVEQNKTRGQETRRFPPVLFYILLALVLACLGATVACAFLFDRVWVVFLVGTVVSFILLVATVVHGFRRRILGCCTERVALLQKSNPMHWMVGIYLEWVKPPNMAEKPQDNSLQYEVIWVHFNAWEFSGCKVLWAGIVTTLCDAIEEKVGSRPARFFRVIQGQLNGGGKKALFRRAWFKLLLSAVGVVILVVIVLILVFSGGAEKLDKFMQGPQIKALIGSITGFLGLGIVVHLRKGVDIVKNMATSQKEKLDAQMKKPDFAEQLGFMSEVKSEVQTVTSLLRFLEHVMGIQYRVIIVVDDLDCCPGDRVVGVLEAMNILLSDEESNIISIVAMDPKIIVNCLENRLTDTITNNSSGYEYLRRIVQFPVCLPEPSVADRRKMLYTVVDGKSGILVRKYISVKTGRISFKAGTKARQMFLKDGQGQTSTKGRASLWTALPDATYDLENQDGGPQDLPNQDGGSQEGPSAPLLPTSQQSDEVDAAARTLIGALETQVSTHEVLNNLRQDIMDDVYKDFLGDVIQALDDDDGDADNDIMPYIHGNALHITSLYHILRMTVKVLRHRQLLKRVTPRQVAFWVVLVEQWPYRTSWVLQYIEDSQQKDRIRRRCNQVTGSDEQMSTSCIDGKDEINKDTKLADVFVKVKPEIGRVDKEGFRRLNNLDGDPEMFELLLTESKFIVQDMIHLLPCTINLDYSIQRRIAAARGLTVE</sequence>
<protein>
    <submittedName>
        <fullName evidence="4">KIDINS220 protein</fullName>
    </submittedName>
</protein>
<dbReference type="EMBL" id="OV696704">
    <property type="protein sequence ID" value="CAH1251738.1"/>
    <property type="molecule type" value="Genomic_DNA"/>
</dbReference>
<dbReference type="PANTHER" id="PTHR22674:SF6">
    <property type="entry name" value="NTPASE KAP FAMILY P-LOOP DOMAIN-CONTAINING PROTEIN 1"/>
    <property type="match status" value="1"/>
</dbReference>
<evidence type="ECO:0000256" key="1">
    <source>
        <dbReference type="SAM" id="MobiDB-lite"/>
    </source>
</evidence>
<feature type="transmembrane region" description="Helical" evidence="2">
    <location>
        <begin position="479"/>
        <end position="502"/>
    </location>
</feature>
<feature type="compositionally biased region" description="Basic and acidic residues" evidence="1">
    <location>
        <begin position="186"/>
        <end position="210"/>
    </location>
</feature>
<feature type="transmembrane region" description="Helical" evidence="2">
    <location>
        <begin position="508"/>
        <end position="528"/>
    </location>
</feature>
<dbReference type="InterPro" id="IPR052754">
    <property type="entry name" value="NTPase_KAP_P-loop"/>
</dbReference>
<dbReference type="Proteomes" id="UP000838412">
    <property type="component" value="Chromosome 19"/>
</dbReference>
<feature type="compositionally biased region" description="Basic and acidic residues" evidence="1">
    <location>
        <begin position="52"/>
        <end position="70"/>
    </location>
</feature>
<evidence type="ECO:0000259" key="3">
    <source>
        <dbReference type="Pfam" id="PF07693"/>
    </source>
</evidence>
<keyword evidence="2" id="KW-0472">Membrane</keyword>
<proteinExistence type="predicted"/>
<gene>
    <name evidence="4" type="primary">KIDINS220</name>
    <name evidence="4" type="ORF">BLAG_LOCUS12040</name>
</gene>
<evidence type="ECO:0000313" key="4">
    <source>
        <dbReference type="EMBL" id="CAH1251738.1"/>
    </source>
</evidence>
<feature type="compositionally biased region" description="Polar residues" evidence="1">
    <location>
        <begin position="916"/>
        <end position="926"/>
    </location>
</feature>
<evidence type="ECO:0000256" key="2">
    <source>
        <dbReference type="SAM" id="Phobius"/>
    </source>
</evidence>
<feature type="compositionally biased region" description="Basic and acidic residues" evidence="1">
    <location>
        <begin position="297"/>
        <end position="306"/>
    </location>
</feature>
<name>A0A8J9ZCA4_BRALA</name>
<feature type="compositionally biased region" description="Basic and acidic residues" evidence="1">
    <location>
        <begin position="265"/>
        <end position="283"/>
    </location>
</feature>
<dbReference type="OrthoDB" id="10015264at2759"/>
<dbReference type="PANTHER" id="PTHR22674">
    <property type="entry name" value="NTPASE, KAP FAMILY P-LOOP DOMAIN-CONTAINING 1"/>
    <property type="match status" value="1"/>
</dbReference>
<dbReference type="AlphaFoldDB" id="A0A8J9ZCA4"/>
<accession>A0A8J9ZCA4</accession>
<evidence type="ECO:0000313" key="5">
    <source>
        <dbReference type="Proteomes" id="UP000838412"/>
    </source>
</evidence>
<feature type="transmembrane region" description="Helical" evidence="2">
    <location>
        <begin position="676"/>
        <end position="695"/>
    </location>
</feature>
<feature type="domain" description="KAP NTPase" evidence="3">
    <location>
        <begin position="401"/>
        <end position="849"/>
    </location>
</feature>
<feature type="transmembrane region" description="Helical" evidence="2">
    <location>
        <begin position="641"/>
        <end position="664"/>
    </location>
</feature>